<sequence length="67" mass="7740">MWTVNFFSNGYKAHLYDYNYDDVVGIMGEAVLLNFCGDRRLSPGKVIFIREAKMFTLNIHQQIFSGS</sequence>
<reference evidence="1" key="1">
    <citation type="submission" date="2013-07" db="EMBL/GenBank/DDBJ databases">
        <title>Sub-species coevolution in mutualistic symbiosis.</title>
        <authorList>
            <person name="Murfin K."/>
            <person name="Klassen J."/>
            <person name="Lee M."/>
            <person name="Forst S."/>
            <person name="Stock P."/>
            <person name="Goodrich-Blair H."/>
        </authorList>
    </citation>
    <scope>NUCLEOTIDE SEQUENCE [LARGE SCALE GENOMIC DNA]</scope>
    <source>
        <strain evidence="1">Feltiae Moldova</strain>
    </source>
</reference>
<comment type="caution">
    <text evidence="1">The sequence shown here is derived from an EMBL/GenBank/DDBJ whole genome shotgun (WGS) entry which is preliminary data.</text>
</comment>
<organism evidence="1">
    <name type="scientific">Xenorhabdus bovienii str. feltiae Moldova</name>
    <dbReference type="NCBI Taxonomy" id="1398200"/>
    <lineage>
        <taxon>Bacteria</taxon>
        <taxon>Pseudomonadati</taxon>
        <taxon>Pseudomonadota</taxon>
        <taxon>Gammaproteobacteria</taxon>
        <taxon>Enterobacterales</taxon>
        <taxon>Morganellaceae</taxon>
        <taxon>Xenorhabdus</taxon>
    </lineage>
</organism>
<dbReference type="EMBL" id="CBSV010000071">
    <property type="protein sequence ID" value="CDH00402.1"/>
    <property type="molecule type" value="Genomic_DNA"/>
</dbReference>
<proteinExistence type="predicted"/>
<evidence type="ECO:0000313" key="1">
    <source>
        <dbReference type="EMBL" id="CDH00402.1"/>
    </source>
</evidence>
<gene>
    <name evidence="1" type="ORF">XBFM1_1620001</name>
</gene>
<dbReference type="HOGENOM" id="CLU_2811461_0_0_6"/>
<accession>A0A077NDW0</accession>
<dbReference type="AlphaFoldDB" id="A0A077NDW0"/>
<dbReference type="Proteomes" id="UP000028487">
    <property type="component" value="Unassembled WGS sequence"/>
</dbReference>
<protein>
    <submittedName>
        <fullName evidence="1">Uncharacterized protein</fullName>
    </submittedName>
</protein>
<name>A0A077NDW0_XENBV</name>